<dbReference type="EC" id="6.3.5.7" evidence="8"/>
<dbReference type="PANTHER" id="PTHR11895">
    <property type="entry name" value="TRANSAMIDASE"/>
    <property type="match status" value="1"/>
</dbReference>
<feature type="domain" description="Amidase" evidence="9">
    <location>
        <begin position="26"/>
        <end position="467"/>
    </location>
</feature>
<dbReference type="InterPro" id="IPR036928">
    <property type="entry name" value="AS_sf"/>
</dbReference>
<organism evidence="10">
    <name type="scientific">uncultured Anaerotruncus sp</name>
    <dbReference type="NCBI Taxonomy" id="905011"/>
    <lineage>
        <taxon>Bacteria</taxon>
        <taxon>Bacillati</taxon>
        <taxon>Bacillota</taxon>
        <taxon>Clostridia</taxon>
        <taxon>Eubacteriales</taxon>
        <taxon>Oscillospiraceae</taxon>
        <taxon>Anaerotruncus</taxon>
        <taxon>environmental samples</taxon>
    </lineage>
</organism>
<dbReference type="GO" id="GO:0006412">
    <property type="term" value="P:translation"/>
    <property type="evidence" value="ECO:0007669"/>
    <property type="project" value="UniProtKB-UniRule"/>
</dbReference>
<sequence length="482" mass="51312">MKQITAHTAAELLAAMEKRELSARQITAAYLEQIEKTDRHIGAYLTVTAKEALAAADAADTARRQGRAGSLCGLPVAVKDNICTAGVRTTCASKMLADFTPPYSATAFKKLQAAGAVLLGKTNMDEFAMGSTTENSHFHPTKNPVDPTRVPGGSSGGSAAAVASRQAPLALGSDTGGSIRQPAAYCGVVGLKPTYGAVSRYGLVAFASSLDQIGPLANTVEDVALLYDAICGHDPRDATSAPRDYTPTRTALWQDISGLKIALPREYFGPGLSAPVKQGILAAARRFEQLGAEIVETTLPSLNSALPAYYVISSAEASSNLARFDGVKYGFRAAGFTSRDEIYLKSRSQGFGAEVKRRILLGSFVLSAGYFDAYYKKAQQVRTLVVQDFARILDTCDMVLSPVAPTTAYKLGEKQGDPMQMYLGDVYTVPVNIAGLPAVSLPCGRDEQGLPVGMQLIGRHFGEAQILRAAHHFAQSYREERA</sequence>
<reference evidence="10" key="1">
    <citation type="submission" date="2015-09" db="EMBL/GenBank/DDBJ databases">
        <authorList>
            <consortium name="Pathogen Informatics"/>
        </authorList>
    </citation>
    <scope>NUCLEOTIDE SEQUENCE</scope>
    <source>
        <strain evidence="10">2789STDY5834896</strain>
    </source>
</reference>
<dbReference type="HAMAP" id="MF_00120">
    <property type="entry name" value="GatA"/>
    <property type="match status" value="1"/>
</dbReference>
<evidence type="ECO:0000256" key="3">
    <source>
        <dbReference type="ARBA" id="ARBA00022741"/>
    </source>
</evidence>
<protein>
    <recommendedName>
        <fullName evidence="8">Glutamyl-tRNA(Gln) amidotransferase subunit A</fullName>
        <shortName evidence="8">Glu-ADT subunit A</shortName>
        <ecNumber evidence="8">6.3.5.7</ecNumber>
    </recommendedName>
</protein>
<proteinExistence type="inferred from homology"/>
<accession>A0A1C6K1N8</accession>
<evidence type="ECO:0000259" key="9">
    <source>
        <dbReference type="Pfam" id="PF01425"/>
    </source>
</evidence>
<dbReference type="EMBL" id="FMHG01000002">
    <property type="protein sequence ID" value="SCJ88153.1"/>
    <property type="molecule type" value="Genomic_DNA"/>
</dbReference>
<comment type="catalytic activity">
    <reaction evidence="7 8">
        <text>L-glutamyl-tRNA(Gln) + L-glutamine + ATP + H2O = L-glutaminyl-tRNA(Gln) + L-glutamate + ADP + phosphate + H(+)</text>
        <dbReference type="Rhea" id="RHEA:17521"/>
        <dbReference type="Rhea" id="RHEA-COMP:9681"/>
        <dbReference type="Rhea" id="RHEA-COMP:9684"/>
        <dbReference type="ChEBI" id="CHEBI:15377"/>
        <dbReference type="ChEBI" id="CHEBI:15378"/>
        <dbReference type="ChEBI" id="CHEBI:29985"/>
        <dbReference type="ChEBI" id="CHEBI:30616"/>
        <dbReference type="ChEBI" id="CHEBI:43474"/>
        <dbReference type="ChEBI" id="CHEBI:58359"/>
        <dbReference type="ChEBI" id="CHEBI:78520"/>
        <dbReference type="ChEBI" id="CHEBI:78521"/>
        <dbReference type="ChEBI" id="CHEBI:456216"/>
        <dbReference type="EC" id="6.3.5.7"/>
    </reaction>
</comment>
<dbReference type="GO" id="GO:0050567">
    <property type="term" value="F:glutaminyl-tRNA synthase (glutamine-hydrolyzing) activity"/>
    <property type="evidence" value="ECO:0007669"/>
    <property type="project" value="UniProtKB-UniRule"/>
</dbReference>
<dbReference type="InterPro" id="IPR000120">
    <property type="entry name" value="Amidase"/>
</dbReference>
<comment type="subunit">
    <text evidence="8">Heterotrimer of A, B and C subunits.</text>
</comment>
<dbReference type="SUPFAM" id="SSF75304">
    <property type="entry name" value="Amidase signature (AS) enzymes"/>
    <property type="match status" value="1"/>
</dbReference>
<keyword evidence="2 8" id="KW-0436">Ligase</keyword>
<evidence type="ECO:0000256" key="4">
    <source>
        <dbReference type="ARBA" id="ARBA00022840"/>
    </source>
</evidence>
<dbReference type="PROSITE" id="PS00571">
    <property type="entry name" value="AMIDASES"/>
    <property type="match status" value="1"/>
</dbReference>
<evidence type="ECO:0000313" key="10">
    <source>
        <dbReference type="EMBL" id="SCJ88153.1"/>
    </source>
</evidence>
<feature type="active site" description="Charge relay system" evidence="8">
    <location>
        <position position="154"/>
    </location>
</feature>
<feature type="active site" description="Acyl-ester intermediate" evidence="8">
    <location>
        <position position="178"/>
    </location>
</feature>
<evidence type="ECO:0000256" key="7">
    <source>
        <dbReference type="ARBA" id="ARBA00047407"/>
    </source>
</evidence>
<keyword evidence="4 8" id="KW-0067">ATP-binding</keyword>
<evidence type="ECO:0000256" key="5">
    <source>
        <dbReference type="ARBA" id="ARBA00022917"/>
    </source>
</evidence>
<evidence type="ECO:0000256" key="2">
    <source>
        <dbReference type="ARBA" id="ARBA00022598"/>
    </source>
</evidence>
<dbReference type="GO" id="GO:0030956">
    <property type="term" value="C:glutamyl-tRNA(Gln) amidotransferase complex"/>
    <property type="evidence" value="ECO:0007669"/>
    <property type="project" value="InterPro"/>
</dbReference>
<keyword evidence="3 8" id="KW-0547">Nucleotide-binding</keyword>
<dbReference type="Gene3D" id="3.90.1300.10">
    <property type="entry name" value="Amidase signature (AS) domain"/>
    <property type="match status" value="1"/>
</dbReference>
<keyword evidence="5 8" id="KW-0648">Protein biosynthesis</keyword>
<comment type="function">
    <text evidence="6 8">Allows the formation of correctly charged Gln-tRNA(Gln) through the transamidation of misacylated Glu-tRNA(Gln) in organisms which lack glutaminyl-tRNA synthetase. The reaction takes place in the presence of glutamine and ATP through an activated gamma-phospho-Glu-tRNA(Gln).</text>
</comment>
<evidence type="ECO:0000256" key="8">
    <source>
        <dbReference type="HAMAP-Rule" id="MF_00120"/>
    </source>
</evidence>
<dbReference type="NCBIfam" id="TIGR00132">
    <property type="entry name" value="gatA"/>
    <property type="match status" value="1"/>
</dbReference>
<dbReference type="GO" id="GO:0016740">
    <property type="term" value="F:transferase activity"/>
    <property type="evidence" value="ECO:0007669"/>
    <property type="project" value="UniProtKB-KW"/>
</dbReference>
<dbReference type="InterPro" id="IPR004412">
    <property type="entry name" value="GatA"/>
</dbReference>
<dbReference type="PANTHER" id="PTHR11895:SF151">
    <property type="entry name" value="GLUTAMYL-TRNA(GLN) AMIDOTRANSFERASE SUBUNIT A"/>
    <property type="match status" value="1"/>
</dbReference>
<dbReference type="InterPro" id="IPR023631">
    <property type="entry name" value="Amidase_dom"/>
</dbReference>
<dbReference type="Pfam" id="PF01425">
    <property type="entry name" value="Amidase"/>
    <property type="match status" value="1"/>
</dbReference>
<feature type="active site" description="Charge relay system" evidence="8">
    <location>
        <position position="79"/>
    </location>
</feature>
<dbReference type="AlphaFoldDB" id="A0A1C6K1N8"/>
<evidence type="ECO:0000256" key="6">
    <source>
        <dbReference type="ARBA" id="ARBA00025295"/>
    </source>
</evidence>
<dbReference type="GO" id="GO:0005524">
    <property type="term" value="F:ATP binding"/>
    <property type="evidence" value="ECO:0007669"/>
    <property type="project" value="UniProtKB-KW"/>
</dbReference>
<keyword evidence="10" id="KW-0808">Transferase</keyword>
<comment type="similarity">
    <text evidence="1 8">Belongs to the amidase family. GatA subfamily.</text>
</comment>
<name>A0A1C6K1N8_9FIRM</name>
<dbReference type="InterPro" id="IPR020556">
    <property type="entry name" value="Amidase_CS"/>
</dbReference>
<gene>
    <name evidence="10" type="primary">gatA_2</name>
    <name evidence="8" type="synonym">gatA</name>
    <name evidence="10" type="ORF">SAMEA3545359_02535</name>
</gene>
<evidence type="ECO:0000256" key="1">
    <source>
        <dbReference type="ARBA" id="ARBA00008069"/>
    </source>
</evidence>